<dbReference type="InterPro" id="IPR056607">
    <property type="entry name" value="Elapor1/2_MRH"/>
</dbReference>
<dbReference type="SUPFAM" id="SSF50911">
    <property type="entry name" value="Mannose 6-phosphate receptor domain"/>
    <property type="match status" value="1"/>
</dbReference>
<proteinExistence type="inferred from homology"/>
<feature type="non-terminal residue" evidence="9">
    <location>
        <position position="363"/>
    </location>
</feature>
<dbReference type="InterPro" id="IPR009011">
    <property type="entry name" value="Man6P_isomerase_rcpt-bd_dom_sf"/>
</dbReference>
<name>A0A4Y2S2B6_ARAVE</name>
<dbReference type="OrthoDB" id="439917at2759"/>
<reference evidence="9 10" key="1">
    <citation type="journal article" date="2019" name="Sci. Rep.">
        <title>Orb-weaving spider Araneus ventricosus genome elucidates the spidroin gene catalogue.</title>
        <authorList>
            <person name="Kono N."/>
            <person name="Nakamura H."/>
            <person name="Ohtoshi R."/>
            <person name="Moran D.A.P."/>
            <person name="Shinohara A."/>
            <person name="Yoshida Y."/>
            <person name="Fujiwara M."/>
            <person name="Mori M."/>
            <person name="Tomita M."/>
            <person name="Arakawa K."/>
        </authorList>
    </citation>
    <scope>NUCLEOTIDE SEQUENCE [LARGE SCALE GENOMIC DNA]</scope>
</reference>
<dbReference type="PROSITE" id="PS51914">
    <property type="entry name" value="MRH"/>
    <property type="match status" value="1"/>
</dbReference>
<dbReference type="GO" id="GO:0005886">
    <property type="term" value="C:plasma membrane"/>
    <property type="evidence" value="ECO:0007669"/>
    <property type="project" value="UniProtKB-SubCell"/>
</dbReference>
<dbReference type="Gene3D" id="2.70.130.10">
    <property type="entry name" value="Mannose-6-phosphate receptor binding domain"/>
    <property type="match status" value="1"/>
</dbReference>
<keyword evidence="7" id="KW-1133">Transmembrane helix</keyword>
<evidence type="ECO:0000256" key="5">
    <source>
        <dbReference type="ARBA" id="ARBA00023157"/>
    </source>
</evidence>
<evidence type="ECO:0000256" key="2">
    <source>
        <dbReference type="ARBA" id="ARBA00007627"/>
    </source>
</evidence>
<evidence type="ECO:0000256" key="7">
    <source>
        <dbReference type="SAM" id="Phobius"/>
    </source>
</evidence>
<dbReference type="Pfam" id="PF23031">
    <property type="entry name" value="GBD_ELAPOR1"/>
    <property type="match status" value="1"/>
</dbReference>
<feature type="domain" description="MRH" evidence="8">
    <location>
        <begin position="89"/>
        <end position="224"/>
    </location>
</feature>
<evidence type="ECO:0000256" key="1">
    <source>
        <dbReference type="ARBA" id="ARBA00004251"/>
    </source>
</evidence>
<keyword evidence="10" id="KW-1185">Reference proteome</keyword>
<comment type="caution">
    <text evidence="9">The sequence shown here is derived from an EMBL/GenBank/DDBJ whole genome shotgun (WGS) entry which is preliminary data.</text>
</comment>
<feature type="transmembrane region" description="Helical" evidence="7">
    <location>
        <begin position="278"/>
        <end position="298"/>
    </location>
</feature>
<keyword evidence="3" id="KW-1003">Cell membrane</keyword>
<gene>
    <name evidence="9" type="primary">Kiaa1324_2</name>
    <name evidence="9" type="ORF">AVEN_56465_1</name>
</gene>
<keyword evidence="6" id="KW-0325">Glycoprotein</keyword>
<protein>
    <submittedName>
        <fullName evidence="9">UPF0577 protein KIAA1324</fullName>
    </submittedName>
</protein>
<evidence type="ECO:0000256" key="3">
    <source>
        <dbReference type="ARBA" id="ARBA00022475"/>
    </source>
</evidence>
<evidence type="ECO:0000256" key="4">
    <source>
        <dbReference type="ARBA" id="ARBA00022729"/>
    </source>
</evidence>
<keyword evidence="5" id="KW-1015">Disulfide bond</keyword>
<keyword evidence="7" id="KW-0472">Membrane</keyword>
<organism evidence="9 10">
    <name type="scientific">Araneus ventricosus</name>
    <name type="common">Orbweaver spider</name>
    <name type="synonym">Epeira ventricosa</name>
    <dbReference type="NCBI Taxonomy" id="182803"/>
    <lineage>
        <taxon>Eukaryota</taxon>
        <taxon>Metazoa</taxon>
        <taxon>Ecdysozoa</taxon>
        <taxon>Arthropoda</taxon>
        <taxon>Chelicerata</taxon>
        <taxon>Arachnida</taxon>
        <taxon>Araneae</taxon>
        <taxon>Araneomorphae</taxon>
        <taxon>Entelegynae</taxon>
        <taxon>Araneoidea</taxon>
        <taxon>Araneidae</taxon>
        <taxon>Araneus</taxon>
    </lineage>
</organism>
<dbReference type="Proteomes" id="UP000499080">
    <property type="component" value="Unassembled WGS sequence"/>
</dbReference>
<evidence type="ECO:0000256" key="6">
    <source>
        <dbReference type="ARBA" id="ARBA00023180"/>
    </source>
</evidence>
<dbReference type="Pfam" id="PF23087">
    <property type="entry name" value="MRH_ELAPOR1_9th"/>
    <property type="match status" value="1"/>
</dbReference>
<dbReference type="EMBL" id="BGPR01019238">
    <property type="protein sequence ID" value="GBN81370.1"/>
    <property type="molecule type" value="Genomic_DNA"/>
</dbReference>
<evidence type="ECO:0000259" key="8">
    <source>
        <dbReference type="PROSITE" id="PS51914"/>
    </source>
</evidence>
<dbReference type="PANTHER" id="PTHR22727">
    <property type="entry name" value="PROTEIN CBG13728"/>
    <property type="match status" value="1"/>
</dbReference>
<keyword evidence="4" id="KW-0732">Signal</keyword>
<sequence length="363" mass="39958">SSNRKPVTEIQSWTGRTQKQHFSYDITVDDGYTFNWVFQKLGIGENASSEAIQNDMAKIYDITVLNTISGGASECEPCPQGTEAQGSVTDCEPKDWLGVGRSASHFEPKSWLIVGLSIRAYGNPMTTSIGDTLVGITTKHKLGDIEVVDEFVQSSEGQSDIHFFYTSPEKTQACSEGRSTTITLRCDSNTEGNGVITPPSSCSDGTCDGCNFHFLWKTRLACRVCTESDYQIVRGECVQGKQTLHYISPQGCILPDGSSEAAFRRTVPCTVIPKQIQMLIGAGVGIGILLLVMVVYFWKKNRKLEFKYMKLVQSSSSKDCELPAAESCAIDEDEEEHFDSVAFSDKKKGILGKFRTIRVGNNK</sequence>
<dbReference type="InterPro" id="IPR056608">
    <property type="entry name" value="Elapor1/2_GBD"/>
</dbReference>
<keyword evidence="7" id="KW-0812">Transmembrane</keyword>
<comment type="subcellular location">
    <subcellularLocation>
        <location evidence="1">Cell membrane</location>
        <topology evidence="1">Single-pass type I membrane protein</topology>
    </subcellularLocation>
</comment>
<feature type="non-terminal residue" evidence="9">
    <location>
        <position position="1"/>
    </location>
</feature>
<accession>A0A4Y2S2B6</accession>
<dbReference type="PANTHER" id="PTHR22727:SF15">
    <property type="entry name" value="MRH DOMAIN-CONTAINING PROTEIN"/>
    <property type="match status" value="1"/>
</dbReference>
<dbReference type="AlphaFoldDB" id="A0A4Y2S2B6"/>
<dbReference type="InterPro" id="IPR044865">
    <property type="entry name" value="MRH_dom"/>
</dbReference>
<dbReference type="InterPro" id="IPR039181">
    <property type="entry name" value="Elapor1/2"/>
</dbReference>
<comment type="similarity">
    <text evidence="2">Belongs to the ELAPOR family.</text>
</comment>
<evidence type="ECO:0000313" key="10">
    <source>
        <dbReference type="Proteomes" id="UP000499080"/>
    </source>
</evidence>
<evidence type="ECO:0000313" key="9">
    <source>
        <dbReference type="EMBL" id="GBN81370.1"/>
    </source>
</evidence>